<dbReference type="Gene3D" id="1.50.10.20">
    <property type="match status" value="1"/>
</dbReference>
<proteinExistence type="predicted"/>
<evidence type="ECO:0000256" key="3">
    <source>
        <dbReference type="SAM" id="SignalP"/>
    </source>
</evidence>
<keyword evidence="2" id="KW-1133">Transmembrane helix</keyword>
<dbReference type="PANTHER" id="PTHR47791">
    <property type="entry name" value="MEIOTICALLY UP-REGULATED GENE 191 PROTEIN"/>
    <property type="match status" value="1"/>
</dbReference>
<evidence type="ECO:0000256" key="1">
    <source>
        <dbReference type="SAM" id="MobiDB-lite"/>
    </source>
</evidence>
<comment type="caution">
    <text evidence="4">The sequence shown here is derived from an EMBL/GenBank/DDBJ whole genome shotgun (WGS) entry which is preliminary data.</text>
</comment>
<feature type="transmembrane region" description="Helical" evidence="2">
    <location>
        <begin position="406"/>
        <end position="428"/>
    </location>
</feature>
<evidence type="ECO:0000256" key="2">
    <source>
        <dbReference type="SAM" id="Phobius"/>
    </source>
</evidence>
<dbReference type="Proteomes" id="UP001218218">
    <property type="component" value="Unassembled WGS sequence"/>
</dbReference>
<dbReference type="InterPro" id="IPR005198">
    <property type="entry name" value="Glyco_hydro_76"/>
</dbReference>
<dbReference type="InterPro" id="IPR008928">
    <property type="entry name" value="6-hairpin_glycosidase_sf"/>
</dbReference>
<keyword evidence="5" id="KW-1185">Reference proteome</keyword>
<dbReference type="Pfam" id="PF03663">
    <property type="entry name" value="Glyco_hydro_76"/>
    <property type="match status" value="1"/>
</dbReference>
<feature type="chain" id="PRO_5042047573" description="Glycoside hydrolase family 76 protein" evidence="3">
    <location>
        <begin position="19"/>
        <end position="562"/>
    </location>
</feature>
<organism evidence="4 5">
    <name type="scientific">Mycena albidolilacea</name>
    <dbReference type="NCBI Taxonomy" id="1033008"/>
    <lineage>
        <taxon>Eukaryota</taxon>
        <taxon>Fungi</taxon>
        <taxon>Dikarya</taxon>
        <taxon>Basidiomycota</taxon>
        <taxon>Agaricomycotina</taxon>
        <taxon>Agaricomycetes</taxon>
        <taxon>Agaricomycetidae</taxon>
        <taxon>Agaricales</taxon>
        <taxon>Marasmiineae</taxon>
        <taxon>Mycenaceae</taxon>
        <taxon>Mycena</taxon>
    </lineage>
</organism>
<name>A0AAD6ZR72_9AGAR</name>
<feature type="region of interest" description="Disordered" evidence="1">
    <location>
        <begin position="379"/>
        <end position="399"/>
    </location>
</feature>
<feature type="signal peptide" evidence="3">
    <location>
        <begin position="1"/>
        <end position="18"/>
    </location>
</feature>
<keyword evidence="2" id="KW-0472">Membrane</keyword>
<keyword evidence="2" id="KW-0812">Transmembrane</keyword>
<evidence type="ECO:0000313" key="5">
    <source>
        <dbReference type="Proteomes" id="UP001218218"/>
    </source>
</evidence>
<dbReference type="EMBL" id="JARIHO010000032">
    <property type="protein sequence ID" value="KAJ7334815.1"/>
    <property type="molecule type" value="Genomic_DNA"/>
</dbReference>
<sequence length="562" mass="59659">MLPFFRIYGWAIFHGTLAVLVSSEVGASAWRKPNVTLSFTERVTLAGTALKRSIEALPTATEFRATVYYQMADFDALTKKTTYADDLRDNISATTQSLEKAAKPESVAHAAVRAYSAYKDPFFLSLANESWAFARSYTISQEDVAAGSMPGKDFTTCQGASMVGGTFETTNSTDPNIAGFASPYFLTVSAMLAEATSDPIYLNAAYDSVDFIVSHLLATNLVLSSISANPGDNCALDNATNSFNTGLMIEGLAVLYSITNNASTQALLNNVVAAAISNDDWQTADGIIVQGGSKLGDKYIVRGLAEAYKRNAISPGVRVSVRDFIGVQFNAVVDLTTESGTAIYGGAWTGPPSAIFSQSNQTTAISALLSAMILDDVDPTSSISDPPPPPASSSTVPHSAKTPVSVVAGSVVGSVVLVIIGVVLWFVLRRRKRIAGPESSLAMSSVAPRPVAAVAVITASQTSPTSPTHPRNSIVKFDSSFEQPAQRHCVNEQAAQSPVDTVNAATSPTSPVTLTFLQSSSVTVLSPVEQLPTTELVRVLNERLRGRQWDEEEVPPQYGTEQ</sequence>
<gene>
    <name evidence="4" type="ORF">DFH08DRAFT_965564</name>
</gene>
<evidence type="ECO:0000313" key="4">
    <source>
        <dbReference type="EMBL" id="KAJ7334815.1"/>
    </source>
</evidence>
<dbReference type="AlphaFoldDB" id="A0AAD6ZR72"/>
<dbReference type="SUPFAM" id="SSF48208">
    <property type="entry name" value="Six-hairpin glycosidases"/>
    <property type="match status" value="1"/>
</dbReference>
<evidence type="ECO:0008006" key="6">
    <source>
        <dbReference type="Google" id="ProtNLM"/>
    </source>
</evidence>
<protein>
    <recommendedName>
        <fullName evidence="6">Glycoside hydrolase family 76 protein</fullName>
    </recommendedName>
</protein>
<keyword evidence="3" id="KW-0732">Signal</keyword>
<accession>A0AAD6ZR72</accession>
<dbReference type="InterPro" id="IPR053169">
    <property type="entry name" value="MUG_Protein"/>
</dbReference>
<dbReference type="PANTHER" id="PTHR47791:SF3">
    <property type="entry name" value="MEIOTICALLY UP-REGULATED GENE 191 PROTEIN"/>
    <property type="match status" value="1"/>
</dbReference>
<reference evidence="4" key="1">
    <citation type="submission" date="2023-03" db="EMBL/GenBank/DDBJ databases">
        <title>Massive genome expansion in bonnet fungi (Mycena s.s.) driven by repeated elements and novel gene families across ecological guilds.</title>
        <authorList>
            <consortium name="Lawrence Berkeley National Laboratory"/>
            <person name="Harder C.B."/>
            <person name="Miyauchi S."/>
            <person name="Viragh M."/>
            <person name="Kuo A."/>
            <person name="Thoen E."/>
            <person name="Andreopoulos B."/>
            <person name="Lu D."/>
            <person name="Skrede I."/>
            <person name="Drula E."/>
            <person name="Henrissat B."/>
            <person name="Morin E."/>
            <person name="Kohler A."/>
            <person name="Barry K."/>
            <person name="LaButti K."/>
            <person name="Morin E."/>
            <person name="Salamov A."/>
            <person name="Lipzen A."/>
            <person name="Mereny Z."/>
            <person name="Hegedus B."/>
            <person name="Baldrian P."/>
            <person name="Stursova M."/>
            <person name="Weitz H."/>
            <person name="Taylor A."/>
            <person name="Grigoriev I.V."/>
            <person name="Nagy L.G."/>
            <person name="Martin F."/>
            <person name="Kauserud H."/>
        </authorList>
    </citation>
    <scope>NUCLEOTIDE SEQUENCE</scope>
    <source>
        <strain evidence="4">CBHHK002</strain>
    </source>
</reference>
<dbReference type="GO" id="GO:0005975">
    <property type="term" value="P:carbohydrate metabolic process"/>
    <property type="evidence" value="ECO:0007669"/>
    <property type="project" value="InterPro"/>
</dbReference>